<dbReference type="OrthoDB" id="7758825at2759"/>
<reference evidence="1" key="1">
    <citation type="submission" date="2017-05" db="UniProtKB">
        <authorList>
            <consortium name="EnsemblMetazoa"/>
        </authorList>
    </citation>
    <scope>IDENTIFICATION</scope>
</reference>
<sequence length="63" mass="7359">MLSTLLSKTIEVLKHLFSRYGLLEQLVSDNGPQFHFDEFHQFIKSSESNIIVRLLTIQPQKEL</sequence>
<proteinExistence type="predicted"/>
<dbReference type="InterPro" id="IPR012337">
    <property type="entry name" value="RNaseH-like_sf"/>
</dbReference>
<accession>A0A1X7TXP8</accession>
<dbReference type="InterPro" id="IPR036397">
    <property type="entry name" value="RNaseH_sf"/>
</dbReference>
<dbReference type="InParanoid" id="A0A1X7TXP8"/>
<dbReference type="EnsemblMetazoa" id="Aqu2.1.20246_001">
    <property type="protein sequence ID" value="Aqu2.1.20246_001"/>
    <property type="gene ID" value="Aqu2.1.20246"/>
</dbReference>
<dbReference type="SUPFAM" id="SSF53098">
    <property type="entry name" value="Ribonuclease H-like"/>
    <property type="match status" value="1"/>
</dbReference>
<dbReference type="AlphaFoldDB" id="A0A1X7TXP8"/>
<organism evidence="1">
    <name type="scientific">Amphimedon queenslandica</name>
    <name type="common">Sponge</name>
    <dbReference type="NCBI Taxonomy" id="400682"/>
    <lineage>
        <taxon>Eukaryota</taxon>
        <taxon>Metazoa</taxon>
        <taxon>Porifera</taxon>
        <taxon>Demospongiae</taxon>
        <taxon>Heteroscleromorpha</taxon>
        <taxon>Haplosclerida</taxon>
        <taxon>Niphatidae</taxon>
        <taxon>Amphimedon</taxon>
    </lineage>
</organism>
<dbReference type="GO" id="GO:0003676">
    <property type="term" value="F:nucleic acid binding"/>
    <property type="evidence" value="ECO:0007669"/>
    <property type="project" value="InterPro"/>
</dbReference>
<dbReference type="Gene3D" id="3.30.420.10">
    <property type="entry name" value="Ribonuclease H-like superfamily/Ribonuclease H"/>
    <property type="match status" value="1"/>
</dbReference>
<name>A0A1X7TXP8_AMPQE</name>
<evidence type="ECO:0008006" key="2">
    <source>
        <dbReference type="Google" id="ProtNLM"/>
    </source>
</evidence>
<protein>
    <recommendedName>
        <fullName evidence="2">Integrase catalytic domain-containing protein</fullName>
    </recommendedName>
</protein>
<evidence type="ECO:0000313" key="1">
    <source>
        <dbReference type="EnsemblMetazoa" id="Aqu2.1.20246_001"/>
    </source>
</evidence>